<dbReference type="AlphaFoldDB" id="A0A165D924"/>
<name>A0A165D924_9BASI</name>
<evidence type="ECO:0000313" key="2">
    <source>
        <dbReference type="Proteomes" id="UP000076842"/>
    </source>
</evidence>
<proteinExistence type="predicted"/>
<sequence>MSACIQLTLQASPRWIRGRRRHQGAMQIPGWPAPLGAPAYIIQRKAHDPADEAPDRLHACYCLLRRRQGSYCQLGKAWTEVACSRANLCALHAFSSHSNRVRRTLAQTCLPYPPRPAFARHPPRHLTAFHLGQPGREVCTPKLSATKKIDSGP</sequence>
<organism evidence="1 2">
    <name type="scientific">Calocera cornea HHB12733</name>
    <dbReference type="NCBI Taxonomy" id="1353952"/>
    <lineage>
        <taxon>Eukaryota</taxon>
        <taxon>Fungi</taxon>
        <taxon>Dikarya</taxon>
        <taxon>Basidiomycota</taxon>
        <taxon>Agaricomycotina</taxon>
        <taxon>Dacrymycetes</taxon>
        <taxon>Dacrymycetales</taxon>
        <taxon>Dacrymycetaceae</taxon>
        <taxon>Calocera</taxon>
    </lineage>
</organism>
<keyword evidence="2" id="KW-1185">Reference proteome</keyword>
<dbReference type="Proteomes" id="UP000076842">
    <property type="component" value="Unassembled WGS sequence"/>
</dbReference>
<gene>
    <name evidence="1" type="ORF">CALCODRAFT_92891</name>
</gene>
<evidence type="ECO:0000313" key="1">
    <source>
        <dbReference type="EMBL" id="KZT52319.1"/>
    </source>
</evidence>
<dbReference type="InParanoid" id="A0A165D924"/>
<reference evidence="1 2" key="1">
    <citation type="journal article" date="2016" name="Mol. Biol. Evol.">
        <title>Comparative Genomics of Early-Diverging Mushroom-Forming Fungi Provides Insights into the Origins of Lignocellulose Decay Capabilities.</title>
        <authorList>
            <person name="Nagy L.G."/>
            <person name="Riley R."/>
            <person name="Tritt A."/>
            <person name="Adam C."/>
            <person name="Daum C."/>
            <person name="Floudas D."/>
            <person name="Sun H."/>
            <person name="Yadav J.S."/>
            <person name="Pangilinan J."/>
            <person name="Larsson K.H."/>
            <person name="Matsuura K."/>
            <person name="Barry K."/>
            <person name="Labutti K."/>
            <person name="Kuo R."/>
            <person name="Ohm R.A."/>
            <person name="Bhattacharya S.S."/>
            <person name="Shirouzu T."/>
            <person name="Yoshinaga Y."/>
            <person name="Martin F.M."/>
            <person name="Grigoriev I.V."/>
            <person name="Hibbett D.S."/>
        </authorList>
    </citation>
    <scope>NUCLEOTIDE SEQUENCE [LARGE SCALE GENOMIC DNA]</scope>
    <source>
        <strain evidence="1 2">HHB12733</strain>
    </source>
</reference>
<protein>
    <submittedName>
        <fullName evidence="1">Uncharacterized protein</fullName>
    </submittedName>
</protein>
<accession>A0A165D924</accession>
<dbReference type="EMBL" id="KV424070">
    <property type="protein sequence ID" value="KZT52319.1"/>
    <property type="molecule type" value="Genomic_DNA"/>
</dbReference>